<sequence>MEISFKVNHPITTDQFIGLLDSSTLGERRPIHDRDCMEGMVSNSNLIVSAWDDSLLVGLARSVTDFHYACYLSDLAVHRNYQRSGIGKRLQSLTQEHLGPLCKLILIAAPAANSYYGQIGYTHNERCWVLDPGVTPSGGFTPIVQGCGTDAFLAGQLGNSQTVRWGHLLENGFFTFR</sequence>
<evidence type="ECO:0000259" key="1">
    <source>
        <dbReference type="PROSITE" id="PS51186"/>
    </source>
</evidence>
<keyword evidence="2" id="KW-0808">Transferase</keyword>
<dbReference type="GO" id="GO:0016747">
    <property type="term" value="F:acyltransferase activity, transferring groups other than amino-acyl groups"/>
    <property type="evidence" value="ECO:0007669"/>
    <property type="project" value="InterPro"/>
</dbReference>
<proteinExistence type="predicted"/>
<accession>A0A7Z1ILS3</accession>
<keyword evidence="3" id="KW-1185">Reference proteome</keyword>
<organism evidence="2 3">
    <name type="scientific">Marinobacter vinifirmus</name>
    <dbReference type="NCBI Taxonomy" id="355591"/>
    <lineage>
        <taxon>Bacteria</taxon>
        <taxon>Pseudomonadati</taxon>
        <taxon>Pseudomonadota</taxon>
        <taxon>Gammaproteobacteria</taxon>
        <taxon>Pseudomonadales</taxon>
        <taxon>Marinobacteraceae</taxon>
        <taxon>Marinobacter</taxon>
    </lineage>
</organism>
<feature type="domain" description="N-acetyltransferase" evidence="1">
    <location>
        <begin position="3"/>
        <end position="141"/>
    </location>
</feature>
<reference evidence="2 3" key="1">
    <citation type="submission" date="2017-06" db="EMBL/GenBank/DDBJ databases">
        <title>Draft genome sequence of the halophilic bacterium Marinobacter vinifirmus FB1.</title>
        <authorList>
            <person name="Stepanov V.G."/>
            <person name="Roberts D.J."/>
            <person name="Fox G.E."/>
        </authorList>
    </citation>
    <scope>NUCLEOTIDE SEQUENCE [LARGE SCALE GENOMIC DNA]</scope>
    <source>
        <strain evidence="2 3">FB1</strain>
    </source>
</reference>
<dbReference type="AlphaFoldDB" id="A0A7Z1ILS3"/>
<dbReference type="PANTHER" id="PTHR43233">
    <property type="entry name" value="FAMILY N-ACETYLTRANSFERASE, PUTATIVE (AFU_ORTHOLOGUE AFUA_6G03350)-RELATED"/>
    <property type="match status" value="1"/>
</dbReference>
<dbReference type="EMBL" id="NEFY01000008">
    <property type="protein sequence ID" value="OZC35767.1"/>
    <property type="molecule type" value="Genomic_DNA"/>
</dbReference>
<dbReference type="PANTHER" id="PTHR43233:SF1">
    <property type="entry name" value="FAMILY N-ACETYLTRANSFERASE, PUTATIVE (AFU_ORTHOLOGUE AFUA_6G03350)-RELATED"/>
    <property type="match status" value="1"/>
</dbReference>
<dbReference type="InterPro" id="IPR000182">
    <property type="entry name" value="GNAT_dom"/>
</dbReference>
<dbReference type="PROSITE" id="PS51186">
    <property type="entry name" value="GNAT"/>
    <property type="match status" value="1"/>
</dbReference>
<dbReference type="Pfam" id="PF13673">
    <property type="entry name" value="Acetyltransf_10"/>
    <property type="match status" value="1"/>
</dbReference>
<evidence type="ECO:0000313" key="3">
    <source>
        <dbReference type="Proteomes" id="UP000216984"/>
    </source>
</evidence>
<protein>
    <submittedName>
        <fullName evidence="2">GNAT family N-acetyltransferase</fullName>
    </submittedName>
</protein>
<dbReference type="Proteomes" id="UP000216984">
    <property type="component" value="Unassembled WGS sequence"/>
</dbReference>
<dbReference type="CDD" id="cd04301">
    <property type="entry name" value="NAT_SF"/>
    <property type="match status" value="1"/>
</dbReference>
<name>A0A7Z1ILS3_9GAMM</name>
<comment type="caution">
    <text evidence="2">The sequence shown here is derived from an EMBL/GenBank/DDBJ whole genome shotgun (WGS) entry which is preliminary data.</text>
</comment>
<dbReference type="InterPro" id="IPR053144">
    <property type="entry name" value="Acetyltransferase_Butenolide"/>
</dbReference>
<dbReference type="Gene3D" id="3.40.630.30">
    <property type="match status" value="1"/>
</dbReference>
<gene>
    <name evidence="2" type="ORF">B9Q17_02685</name>
</gene>
<dbReference type="SUPFAM" id="SSF55729">
    <property type="entry name" value="Acyl-CoA N-acyltransferases (Nat)"/>
    <property type="match status" value="1"/>
</dbReference>
<evidence type="ECO:0000313" key="2">
    <source>
        <dbReference type="EMBL" id="OZC35767.1"/>
    </source>
</evidence>
<dbReference type="InterPro" id="IPR016181">
    <property type="entry name" value="Acyl_CoA_acyltransferase"/>
</dbReference>